<name>A0ABN6SX36_9CREN</name>
<sequence>MPQNYTRLLYGLGVAIFLNPFAWVLIIPIALTNGFSPSMLYWIAIIAISVIGFALITKFLKDDVVELGLSFRRALFQSSVYLALCLIMPIGELGFIYAVTGFPPHLSISALTPSNLAVLYMATYVPVIIITLIPIYAFAATLLSTWWFRSAARGVYAVP</sequence>
<keyword evidence="1" id="KW-1133">Transmembrane helix</keyword>
<feature type="transmembrane region" description="Helical" evidence="1">
    <location>
        <begin position="119"/>
        <end position="143"/>
    </location>
</feature>
<keyword evidence="3" id="KW-1185">Reference proteome</keyword>
<evidence type="ECO:0000313" key="3">
    <source>
        <dbReference type="Proteomes" id="UP001060771"/>
    </source>
</evidence>
<dbReference type="Proteomes" id="UP001060771">
    <property type="component" value="Chromosome"/>
</dbReference>
<gene>
    <name evidence="2" type="ORF">Vsou_24310</name>
</gene>
<protein>
    <submittedName>
        <fullName evidence="2">Uncharacterized protein</fullName>
    </submittedName>
</protein>
<evidence type="ECO:0000256" key="1">
    <source>
        <dbReference type="SAM" id="Phobius"/>
    </source>
</evidence>
<feature type="transmembrane region" description="Helical" evidence="1">
    <location>
        <begin position="80"/>
        <end position="99"/>
    </location>
</feature>
<accession>A0ABN6SX36</accession>
<feature type="transmembrane region" description="Helical" evidence="1">
    <location>
        <begin position="39"/>
        <end position="60"/>
    </location>
</feature>
<dbReference type="EMBL" id="AP026830">
    <property type="protein sequence ID" value="BDR93338.1"/>
    <property type="molecule type" value="Genomic_DNA"/>
</dbReference>
<keyword evidence="1" id="KW-0812">Transmembrane</keyword>
<dbReference type="RefSeq" id="WP_188603090.1">
    <property type="nucleotide sequence ID" value="NZ_AP026830.1"/>
</dbReference>
<organism evidence="2 3">
    <name type="scientific">Vulcanisaeta souniana JCM 11219</name>
    <dbReference type="NCBI Taxonomy" id="1293586"/>
    <lineage>
        <taxon>Archaea</taxon>
        <taxon>Thermoproteota</taxon>
        <taxon>Thermoprotei</taxon>
        <taxon>Thermoproteales</taxon>
        <taxon>Thermoproteaceae</taxon>
        <taxon>Vulcanisaeta</taxon>
    </lineage>
</organism>
<reference evidence="3" key="1">
    <citation type="submission" date="2022-09" db="EMBL/GenBank/DDBJ databases">
        <title>Complete genome sequence of Vulcanisaeta souniana.</title>
        <authorList>
            <person name="Kato S."/>
            <person name="Itoh T."/>
            <person name="Ohkuma M."/>
        </authorList>
    </citation>
    <scope>NUCLEOTIDE SEQUENCE [LARGE SCALE GENOMIC DNA]</scope>
    <source>
        <strain evidence="3">JCM 11219</strain>
    </source>
</reference>
<dbReference type="GeneID" id="76207971"/>
<feature type="transmembrane region" description="Helical" evidence="1">
    <location>
        <begin position="7"/>
        <end position="27"/>
    </location>
</feature>
<evidence type="ECO:0000313" key="2">
    <source>
        <dbReference type="EMBL" id="BDR93338.1"/>
    </source>
</evidence>
<keyword evidence="1" id="KW-0472">Membrane</keyword>
<proteinExistence type="predicted"/>